<dbReference type="SUPFAM" id="SSF48403">
    <property type="entry name" value="Ankyrin repeat"/>
    <property type="match status" value="2"/>
</dbReference>
<accession>A0ABD2I3R0</accession>
<dbReference type="InterPro" id="IPR002110">
    <property type="entry name" value="Ankyrin_rpt"/>
</dbReference>
<name>A0ABD2I3R0_HETSC</name>
<dbReference type="PROSITE" id="PS50297">
    <property type="entry name" value="ANK_REP_REGION"/>
    <property type="match status" value="2"/>
</dbReference>
<comment type="caution">
    <text evidence="4">The sequence shown here is derived from an EMBL/GenBank/DDBJ whole genome shotgun (WGS) entry which is preliminary data.</text>
</comment>
<dbReference type="AlphaFoldDB" id="A0ABD2I3R0"/>
<feature type="region of interest" description="Disordered" evidence="3">
    <location>
        <begin position="382"/>
        <end position="406"/>
    </location>
</feature>
<dbReference type="SUPFAM" id="SSF52151">
    <property type="entry name" value="FabD/lysophospholipase-like"/>
    <property type="match status" value="1"/>
</dbReference>
<evidence type="ECO:0000256" key="2">
    <source>
        <dbReference type="PROSITE-ProRule" id="PRU00023"/>
    </source>
</evidence>
<evidence type="ECO:0000256" key="3">
    <source>
        <dbReference type="SAM" id="MobiDB-lite"/>
    </source>
</evidence>
<evidence type="ECO:0000256" key="1">
    <source>
        <dbReference type="ARBA" id="ARBA00022801"/>
    </source>
</evidence>
<dbReference type="InterPro" id="IPR016035">
    <property type="entry name" value="Acyl_Trfase/lysoPLipase"/>
</dbReference>
<dbReference type="PANTHER" id="PTHR24139">
    <property type="entry name" value="CALCIUM-INDEPENDENT PHOSPHOLIPASE A2"/>
    <property type="match status" value="1"/>
</dbReference>
<dbReference type="InterPro" id="IPR036770">
    <property type="entry name" value="Ankyrin_rpt-contain_sf"/>
</dbReference>
<keyword evidence="5" id="KW-1185">Reference proteome</keyword>
<keyword evidence="1" id="KW-0378">Hydrolase</keyword>
<dbReference type="EMBL" id="JBICCN010000355">
    <property type="protein sequence ID" value="KAL3075134.1"/>
    <property type="molecule type" value="Genomic_DNA"/>
</dbReference>
<proteinExistence type="predicted"/>
<dbReference type="Proteomes" id="UP001620645">
    <property type="component" value="Unassembled WGS sequence"/>
</dbReference>
<dbReference type="PANTHER" id="PTHR24139:SF34">
    <property type="entry name" value="85_88 KDA CALCIUM-INDEPENDENT PHOSPHOLIPASE A2"/>
    <property type="match status" value="1"/>
</dbReference>
<evidence type="ECO:0000313" key="5">
    <source>
        <dbReference type="Proteomes" id="UP001620645"/>
    </source>
</evidence>
<feature type="repeat" description="ANK" evidence="2">
    <location>
        <begin position="223"/>
        <end position="255"/>
    </location>
</feature>
<sequence>MVMGLLSYGAGLDEQTTDGDKMTALHLAVSNRNLQITRLLLCLGADPNLANARGDTPRHLAATLNEWGGWLCVRLCQREEVEKAEEALPSSGTGNTTSAPKPASYTSVKVEDFENRAFAKDQFRFDKLLDIQHNDIYDEVLENLPEVTSDEGSPPDHNFINVLSLDGGGIRGLVIIQPLIYVERITGEPIFPYFEWVVGTSTGMVMSLLSYGAGLDEQTTDGDKMTALHLAVSNRNLQITRLLLCLGADPNVANAHGQTPRHLAAKLNEWGGWLCVRLCQREEVEKAEEALPSSGTGNTTSAPKPASYTSVKVEDFENRAFAKDQFRFDKLLDIQYNALLRTTRHRYCSRNPIMEQLQQVQEFSKCRECWMLSQHWHRPLISKLRKTGSPNRSPHKRLPDHRRNPG</sequence>
<feature type="repeat" description="ANK" evidence="2">
    <location>
        <begin position="20"/>
        <end position="52"/>
    </location>
</feature>
<organism evidence="4 5">
    <name type="scientific">Heterodera schachtii</name>
    <name type="common">Sugarbeet cyst nematode worm</name>
    <name type="synonym">Tylenchus schachtii</name>
    <dbReference type="NCBI Taxonomy" id="97005"/>
    <lineage>
        <taxon>Eukaryota</taxon>
        <taxon>Metazoa</taxon>
        <taxon>Ecdysozoa</taxon>
        <taxon>Nematoda</taxon>
        <taxon>Chromadorea</taxon>
        <taxon>Rhabditida</taxon>
        <taxon>Tylenchina</taxon>
        <taxon>Tylenchomorpha</taxon>
        <taxon>Tylenchoidea</taxon>
        <taxon>Heteroderidae</taxon>
        <taxon>Heteroderinae</taxon>
        <taxon>Heterodera</taxon>
    </lineage>
</organism>
<gene>
    <name evidence="4" type="ORF">niasHS_013357</name>
</gene>
<dbReference type="Gene3D" id="1.25.40.20">
    <property type="entry name" value="Ankyrin repeat-containing domain"/>
    <property type="match status" value="2"/>
</dbReference>
<dbReference type="Pfam" id="PF13857">
    <property type="entry name" value="Ank_5"/>
    <property type="match status" value="2"/>
</dbReference>
<evidence type="ECO:0000313" key="4">
    <source>
        <dbReference type="EMBL" id="KAL3075134.1"/>
    </source>
</evidence>
<protein>
    <submittedName>
        <fullName evidence="4">Uncharacterized protein</fullName>
    </submittedName>
</protein>
<dbReference type="InterPro" id="IPR047148">
    <property type="entry name" value="PLPL9"/>
</dbReference>
<reference evidence="4 5" key="1">
    <citation type="submission" date="2024-10" db="EMBL/GenBank/DDBJ databases">
        <authorList>
            <person name="Kim D."/>
        </authorList>
    </citation>
    <scope>NUCLEOTIDE SEQUENCE [LARGE SCALE GENOMIC DNA]</scope>
    <source>
        <strain evidence="4">Taebaek</strain>
    </source>
</reference>
<dbReference type="GO" id="GO:0016787">
    <property type="term" value="F:hydrolase activity"/>
    <property type="evidence" value="ECO:0007669"/>
    <property type="project" value="UniProtKB-KW"/>
</dbReference>
<dbReference type="SMART" id="SM00248">
    <property type="entry name" value="ANK"/>
    <property type="match status" value="3"/>
</dbReference>
<keyword evidence="2" id="KW-0040">ANK repeat</keyword>
<dbReference type="PROSITE" id="PS50088">
    <property type="entry name" value="ANK_REPEAT"/>
    <property type="match status" value="2"/>
</dbReference>
<dbReference type="Gene3D" id="3.40.1090.10">
    <property type="entry name" value="Cytosolic phospholipase A2 catalytic domain"/>
    <property type="match status" value="1"/>
</dbReference>